<dbReference type="SUPFAM" id="SSF52833">
    <property type="entry name" value="Thioredoxin-like"/>
    <property type="match status" value="1"/>
</dbReference>
<dbReference type="Proteomes" id="UP000046395">
    <property type="component" value="Unassembled WGS sequence"/>
</dbReference>
<dbReference type="Gene3D" id="3.40.30.10">
    <property type="entry name" value="Glutaredoxin"/>
    <property type="match status" value="1"/>
</dbReference>
<accession>A0A5S6R3S4</accession>
<feature type="domain" description="Thioredoxin" evidence="4">
    <location>
        <begin position="65"/>
        <end position="156"/>
    </location>
</feature>
<evidence type="ECO:0000313" key="6">
    <source>
        <dbReference type="WBParaSite" id="TMUE_3000014150.1"/>
    </source>
</evidence>
<evidence type="ECO:0000256" key="2">
    <source>
        <dbReference type="ARBA" id="ARBA00016949"/>
    </source>
</evidence>
<dbReference type="GO" id="GO:0047134">
    <property type="term" value="F:protein-disulfide reductase [NAD(P)H] activity"/>
    <property type="evidence" value="ECO:0007669"/>
    <property type="project" value="InterPro"/>
</dbReference>
<organism evidence="5 6">
    <name type="scientific">Trichuris muris</name>
    <name type="common">Mouse whipworm</name>
    <dbReference type="NCBI Taxonomy" id="70415"/>
    <lineage>
        <taxon>Eukaryota</taxon>
        <taxon>Metazoa</taxon>
        <taxon>Ecdysozoa</taxon>
        <taxon>Nematoda</taxon>
        <taxon>Enoplea</taxon>
        <taxon>Dorylaimia</taxon>
        <taxon>Trichinellida</taxon>
        <taxon>Trichuridae</taxon>
        <taxon>Trichuris</taxon>
    </lineage>
</organism>
<dbReference type="PANTHER" id="PTHR12452">
    <property type="entry name" value="42-9-9 PROTEIN-RELATED"/>
    <property type="match status" value="1"/>
</dbReference>
<dbReference type="WBParaSite" id="TMUE_3000014150.1">
    <property type="protein sequence ID" value="TMUE_3000014150.1"/>
    <property type="gene ID" value="WBGene00293238"/>
</dbReference>
<proteinExistence type="inferred from homology"/>
<feature type="chain" id="PRO_5024337398" description="Thioredoxin domain-containing protein 17" evidence="3">
    <location>
        <begin position="25"/>
        <end position="182"/>
    </location>
</feature>
<dbReference type="PANTHER" id="PTHR12452:SF0">
    <property type="entry name" value="THIOREDOXIN DOMAIN-CONTAINING PROTEIN 17"/>
    <property type="match status" value="1"/>
</dbReference>
<sequence length="182" mass="20837">MGATATQLSMFLCIITILIRHNTATGPPAAGLMSTTKAPEERKTPYFRYVSDVRGMKQLIAQAPAQYNIYVLYCGSKGQQGYSWCPMCVALEQYIKNLAHYMPQETLLIYAEVGTVEQFRDPDNHFRNVCRVKVTTVPTLQNWRTDERLINNECFDFGRLTKFLGIEDYGKVRRVTKPPRQT</sequence>
<evidence type="ECO:0000256" key="3">
    <source>
        <dbReference type="SAM" id="SignalP"/>
    </source>
</evidence>
<evidence type="ECO:0000259" key="4">
    <source>
        <dbReference type="Pfam" id="PF06110"/>
    </source>
</evidence>
<comment type="similarity">
    <text evidence="1">Belongs to the thioredoxin family.</text>
</comment>
<dbReference type="InterPro" id="IPR010357">
    <property type="entry name" value="TXNDC17_dom"/>
</dbReference>
<dbReference type="AlphaFoldDB" id="A0A5S6R3S4"/>
<evidence type="ECO:0000256" key="1">
    <source>
        <dbReference type="ARBA" id="ARBA00008987"/>
    </source>
</evidence>
<reference evidence="6" key="1">
    <citation type="submission" date="2019-12" db="UniProtKB">
        <authorList>
            <consortium name="WormBaseParasite"/>
        </authorList>
    </citation>
    <scope>IDENTIFICATION</scope>
</reference>
<dbReference type="GO" id="GO:0005829">
    <property type="term" value="C:cytosol"/>
    <property type="evidence" value="ECO:0007669"/>
    <property type="project" value="TreeGrafter"/>
</dbReference>
<dbReference type="InterPro" id="IPR036249">
    <property type="entry name" value="Thioredoxin-like_sf"/>
</dbReference>
<feature type="signal peptide" evidence="3">
    <location>
        <begin position="1"/>
        <end position="24"/>
    </location>
</feature>
<evidence type="ECO:0000313" key="5">
    <source>
        <dbReference type="Proteomes" id="UP000046395"/>
    </source>
</evidence>
<dbReference type="STRING" id="70415.A0A5S6R3S4"/>
<keyword evidence="3" id="KW-0732">Signal</keyword>
<dbReference type="Pfam" id="PF06110">
    <property type="entry name" value="TXD17-like_Trx"/>
    <property type="match status" value="1"/>
</dbReference>
<dbReference type="InterPro" id="IPR045108">
    <property type="entry name" value="TXNDC17-like"/>
</dbReference>
<keyword evidence="5" id="KW-1185">Reference proteome</keyword>
<protein>
    <recommendedName>
        <fullName evidence="2">Thioredoxin domain-containing protein 17</fullName>
    </recommendedName>
</protein>
<name>A0A5S6R3S4_TRIMR</name>